<keyword evidence="2" id="KW-1133">Transmembrane helix</keyword>
<dbReference type="EMBL" id="LZLC01000134">
    <property type="protein sequence ID" value="OBJ41322.1"/>
    <property type="molecule type" value="Genomic_DNA"/>
</dbReference>
<feature type="transmembrane region" description="Helical" evidence="2">
    <location>
        <begin position="301"/>
        <end position="319"/>
    </location>
</feature>
<dbReference type="AlphaFoldDB" id="A0A1A3GZ54"/>
<organism evidence="3 4">
    <name type="scientific">Mycolicibacterium mucogenicum</name>
    <name type="common">Mycobacterium mucogenicum</name>
    <dbReference type="NCBI Taxonomy" id="56689"/>
    <lineage>
        <taxon>Bacteria</taxon>
        <taxon>Bacillati</taxon>
        <taxon>Actinomycetota</taxon>
        <taxon>Actinomycetes</taxon>
        <taxon>Mycobacteriales</taxon>
        <taxon>Mycobacteriaceae</taxon>
        <taxon>Mycolicibacterium</taxon>
    </lineage>
</organism>
<comment type="caution">
    <text evidence="3">The sequence shown here is derived from an EMBL/GenBank/DDBJ whole genome shotgun (WGS) entry which is preliminary data.</text>
</comment>
<gene>
    <name evidence="3" type="ORF">A5630_23055</name>
</gene>
<sequence length="1127" mass="117850">MAGEVGQNVGTISIKVTPDTRGFRRRLEEDIHRDMASIDADVPVGADTSRVRPEVERAVQDLPEGRTKVTVDTKSAKAELDAFQKRMLADLKKAGSQLEQHTPLDVNGEVARRVMAAELKSLGEQVKQKIPVDLELASDWRTKVQEQVRELEHDARVQVEMVPKLDRFQERALAEVKTAMANIEGKVPLTPDGEKMRVEARALAASISRSVHAKIPVNLELAAGQRAKIAAEVAGLKALSKSVSVLAGNGVQDGLKAAEGSLTGIGNALSKSPDLSWGAILLMLPLIAPALAVVSGALVTLPGLLAGVLAPLGAVALGFKGIGKALENSGLMTTDKKGKKHPGANLEKVMDSVSGVFESRLTPVFNQLLNLMEPMKVGMSGIANGLSDWAASFVNVIASGPGMAQIQNILSNIGRAFSNAAPGVASFTQGFLTLADQLASRFPNLGTAFSGMMKDFGDWVTQITTKGPDGISQFDSAMSALKGTLGEVGGLLKDMFKQGWADISDPQFGQKMIGFFQELRTLITGTLPSLSNSFQIIADGFKQLQPDIENFLTGIEKITDGISKVSKFSGYLKDLFTDPAGLGIKLANEALGKDGSDKVSASQQAVDRYAKSLSDAGTAAAQSDAALGQFLAGTSNQAQQAQQATSALDVLRGASQQAAQVPQAVAPATNALDTLKQAAAAPIPPLPPIQPPATEPAKAKMSEYQTFVDTVTAQVRGSLQQATSGESLPAPNFEAFKAAWSSIPAFVGEQINAVKAQATSMGESIAAGLNSMTGAITSSFAGLAAAAAPQWEAIKAGAISAFDQIATRAQGLPAQITAALSGMAVAGQQAGAALVNGMANGINANIGSAIVAARNLASQVTAAAKADLGIHSPSRVFRDIGDYTMQGMAEGLENGTGTVLDKLRTVFQAIKDVFGDASGLALNFNFGGGMGGLTDSISAINTGTKQLGKTLGAGGLPGLLGGNTKPGKLSQAEQQQLDMLKMRSQELEIQQQQLRVQQAQTGDKGQKAAIKGQIDQIQLEQEQLKLQQQQLSYAGKYDEAQQGINVNLDEYLKKGMDAGVGVADAGLKQFMGDLGIQGGGALTAGLDWLKGFGQQAFGSVFNFNVQNVDEAIAVKNNQLNKQALQYN</sequence>
<protein>
    <recommendedName>
        <fullName evidence="5">Tape measure protein</fullName>
    </recommendedName>
</protein>
<dbReference type="RefSeq" id="WP_064981582.1">
    <property type="nucleotide sequence ID" value="NZ_LZLC01000134.1"/>
</dbReference>
<reference evidence="3 4" key="1">
    <citation type="submission" date="2016-06" db="EMBL/GenBank/DDBJ databases">
        <authorList>
            <person name="Kjaerup R.B."/>
            <person name="Dalgaard T.S."/>
            <person name="Juul-Madsen H.R."/>
        </authorList>
    </citation>
    <scope>NUCLEOTIDE SEQUENCE [LARGE SCALE GENOMIC DNA]</scope>
    <source>
        <strain evidence="3 4">1127319.6</strain>
    </source>
</reference>
<accession>A0A1A3GZ54</accession>
<evidence type="ECO:0000313" key="4">
    <source>
        <dbReference type="Proteomes" id="UP000093898"/>
    </source>
</evidence>
<keyword evidence="1" id="KW-0175">Coiled coil</keyword>
<keyword evidence="2" id="KW-0812">Transmembrane</keyword>
<evidence type="ECO:0008006" key="5">
    <source>
        <dbReference type="Google" id="ProtNLM"/>
    </source>
</evidence>
<dbReference type="Proteomes" id="UP000093898">
    <property type="component" value="Unassembled WGS sequence"/>
</dbReference>
<evidence type="ECO:0000256" key="1">
    <source>
        <dbReference type="SAM" id="Coils"/>
    </source>
</evidence>
<feature type="transmembrane region" description="Helical" evidence="2">
    <location>
        <begin position="275"/>
        <end position="294"/>
    </location>
</feature>
<feature type="coiled-coil region" evidence="1">
    <location>
        <begin position="970"/>
        <end position="1027"/>
    </location>
</feature>
<keyword evidence="2" id="KW-0472">Membrane</keyword>
<evidence type="ECO:0000256" key="2">
    <source>
        <dbReference type="SAM" id="Phobius"/>
    </source>
</evidence>
<evidence type="ECO:0000313" key="3">
    <source>
        <dbReference type="EMBL" id="OBJ41322.1"/>
    </source>
</evidence>
<dbReference type="OrthoDB" id="3594841at2"/>
<proteinExistence type="predicted"/>
<name>A0A1A3GZ54_MYCMU</name>